<dbReference type="GO" id="GO:0010008">
    <property type="term" value="C:endosome membrane"/>
    <property type="evidence" value="ECO:0007669"/>
    <property type="project" value="UniProtKB-SubCell"/>
</dbReference>
<dbReference type="EMBL" id="JBEAFC010000014">
    <property type="protein sequence ID" value="KAL1533450.1"/>
    <property type="molecule type" value="Genomic_DNA"/>
</dbReference>
<protein>
    <recommendedName>
        <fullName evidence="10">Transmembrane 9 superfamily member</fullName>
    </recommendedName>
</protein>
<keyword evidence="4 10" id="KW-0812">Transmembrane</keyword>
<evidence type="ECO:0000256" key="1">
    <source>
        <dbReference type="ARBA" id="ARBA00004337"/>
    </source>
</evidence>
<dbReference type="GO" id="GO:0000139">
    <property type="term" value="C:Golgi membrane"/>
    <property type="evidence" value="ECO:0007669"/>
    <property type="project" value="UniProtKB-SubCell"/>
</dbReference>
<keyword evidence="12" id="KW-1185">Reference proteome</keyword>
<feature type="transmembrane region" description="Helical" evidence="10">
    <location>
        <begin position="339"/>
        <end position="364"/>
    </location>
</feature>
<evidence type="ECO:0000313" key="12">
    <source>
        <dbReference type="Proteomes" id="UP001567538"/>
    </source>
</evidence>
<feature type="chain" id="PRO_5044533623" description="Transmembrane 9 superfamily member" evidence="10">
    <location>
        <begin position="21"/>
        <end position="636"/>
    </location>
</feature>
<evidence type="ECO:0000256" key="4">
    <source>
        <dbReference type="ARBA" id="ARBA00022692"/>
    </source>
</evidence>
<evidence type="ECO:0000256" key="5">
    <source>
        <dbReference type="ARBA" id="ARBA00022729"/>
    </source>
</evidence>
<feature type="transmembrane region" description="Helical" evidence="10">
    <location>
        <begin position="443"/>
        <end position="464"/>
    </location>
</feature>
<feature type="transmembrane region" description="Helical" evidence="10">
    <location>
        <begin position="410"/>
        <end position="431"/>
    </location>
</feature>
<evidence type="ECO:0000256" key="9">
    <source>
        <dbReference type="ARBA" id="ARBA00023136"/>
    </source>
</evidence>
<reference evidence="11 12" key="1">
    <citation type="submission" date="2024-06" db="EMBL/GenBank/DDBJ databases">
        <title>A chromosome level genome sequence of Diviner's sage (Salvia divinorum).</title>
        <authorList>
            <person name="Ford S.A."/>
            <person name="Ro D.-K."/>
            <person name="Ness R.W."/>
            <person name="Phillips M.A."/>
        </authorList>
    </citation>
    <scope>NUCLEOTIDE SEQUENCE [LARGE SCALE GENOMIC DNA]</scope>
    <source>
        <strain evidence="11">SAF-2024a</strain>
        <tissue evidence="11">Leaf</tissue>
    </source>
</reference>
<keyword evidence="8" id="KW-0333">Golgi apparatus</keyword>
<accession>A0ABD1FPK7</accession>
<evidence type="ECO:0000256" key="7">
    <source>
        <dbReference type="ARBA" id="ARBA00022989"/>
    </source>
</evidence>
<keyword evidence="6" id="KW-0967">Endosome</keyword>
<evidence type="ECO:0000256" key="10">
    <source>
        <dbReference type="RuleBase" id="RU363079"/>
    </source>
</evidence>
<dbReference type="Proteomes" id="UP001567538">
    <property type="component" value="Unassembled WGS sequence"/>
</dbReference>
<evidence type="ECO:0000313" key="11">
    <source>
        <dbReference type="EMBL" id="KAL1533450.1"/>
    </source>
</evidence>
<feature type="transmembrane region" description="Helical" evidence="10">
    <location>
        <begin position="530"/>
        <end position="554"/>
    </location>
</feature>
<keyword evidence="7 10" id="KW-1133">Transmembrane helix</keyword>
<evidence type="ECO:0000256" key="3">
    <source>
        <dbReference type="ARBA" id="ARBA00005227"/>
    </source>
</evidence>
<feature type="signal peptide" evidence="10">
    <location>
        <begin position="1"/>
        <end position="20"/>
    </location>
</feature>
<dbReference type="Pfam" id="PF02990">
    <property type="entry name" value="EMP70"/>
    <property type="match status" value="1"/>
</dbReference>
<evidence type="ECO:0000256" key="2">
    <source>
        <dbReference type="ARBA" id="ARBA00004653"/>
    </source>
</evidence>
<dbReference type="AlphaFoldDB" id="A0ABD1FPK7"/>
<evidence type="ECO:0000256" key="8">
    <source>
        <dbReference type="ARBA" id="ARBA00023034"/>
    </source>
</evidence>
<dbReference type="InterPro" id="IPR004240">
    <property type="entry name" value="EMP70"/>
</dbReference>
<comment type="similarity">
    <text evidence="3 10">Belongs to the nonaspanin (TM9SF) (TC 9.A.2) family.</text>
</comment>
<sequence>MPPITSFVFCFLLLITTATSFYPSAVAPRDFRRGDELQVKVNNLLSAKTLLPYDYYYLRNCKPPTISDAAQNFGQVLRGDRTSVYTFHMREEQPCTVTCRIVLSAQDAKDYKEKIDDEYKAYMILDDLPVVVSRKNIDGNPSTIYQQGFEVGLKAFYPGTNEVYSYYIVNHLSFKVMYHRDEEANSARIVGFEVTPYSIKHEVQVQWDNTNRLNVSTCNNSTRYMFEDGGVSLQEVYAGADIIFSYDVSYKESEIEWASRWDAYLLINDGQIHWFSIANSLLIMLFLCGTVATIMIRTLRKGIASYDQLESKDEAHEETGWKLVHGDVFREPLNLEEMCICAGSGLQMLGTTLATVIFALLGFLSHFNRGRLMTAMVLLWLLMSYFGGYSSARLRRMFKTAEWKRSALKTALLLPGILLSVFFAVSTLIWGEMLSSGVPFGTVLALSILWFGVSGPLVFLGGYFGNRKAAIEAPVETYKIPRKIPKQPWYLRPISSILMGGILPFVSVLIEFQFVQTYLWMNQLCFMFGFLLVIFVVVIILCAEIAVVFCYLQLCSEDYKWWWKAFLNGGSTAFYLLVYSVFYLFAKLEIIMGVCGILYVGYIFIVLWAFFVVTGSVSFYACLWFVQTIYSSVKIE</sequence>
<feature type="transmembrane region" description="Helical" evidence="10">
    <location>
        <begin position="274"/>
        <end position="296"/>
    </location>
</feature>
<feature type="transmembrane region" description="Helical" evidence="10">
    <location>
        <begin position="597"/>
        <end position="626"/>
    </location>
</feature>
<keyword evidence="9 10" id="KW-0472">Membrane</keyword>
<feature type="transmembrane region" description="Helical" evidence="10">
    <location>
        <begin position="489"/>
        <end position="510"/>
    </location>
</feature>
<feature type="transmembrane region" description="Helical" evidence="10">
    <location>
        <begin position="566"/>
        <end position="585"/>
    </location>
</feature>
<proteinExistence type="inferred from homology"/>
<dbReference type="PANTHER" id="PTHR10766">
    <property type="entry name" value="TRANSMEMBRANE 9 SUPERFAMILY PROTEIN"/>
    <property type="match status" value="1"/>
</dbReference>
<feature type="transmembrane region" description="Helical" evidence="10">
    <location>
        <begin position="370"/>
        <end position="389"/>
    </location>
</feature>
<dbReference type="PANTHER" id="PTHR10766:SF111">
    <property type="entry name" value="TRANSMEMBRANE 9 SUPERFAMILY MEMBER 2"/>
    <property type="match status" value="1"/>
</dbReference>
<name>A0ABD1FPK7_SALDI</name>
<organism evidence="11 12">
    <name type="scientific">Salvia divinorum</name>
    <name type="common">Maria pastora</name>
    <name type="synonym">Diviner's sage</name>
    <dbReference type="NCBI Taxonomy" id="28513"/>
    <lineage>
        <taxon>Eukaryota</taxon>
        <taxon>Viridiplantae</taxon>
        <taxon>Streptophyta</taxon>
        <taxon>Embryophyta</taxon>
        <taxon>Tracheophyta</taxon>
        <taxon>Spermatophyta</taxon>
        <taxon>Magnoliopsida</taxon>
        <taxon>eudicotyledons</taxon>
        <taxon>Gunneridae</taxon>
        <taxon>Pentapetalae</taxon>
        <taxon>asterids</taxon>
        <taxon>lamiids</taxon>
        <taxon>Lamiales</taxon>
        <taxon>Lamiaceae</taxon>
        <taxon>Nepetoideae</taxon>
        <taxon>Mentheae</taxon>
        <taxon>Salviinae</taxon>
        <taxon>Salvia</taxon>
        <taxon>Salvia subgen. Calosphace</taxon>
    </lineage>
</organism>
<keyword evidence="5 10" id="KW-0732">Signal</keyword>
<comment type="caution">
    <text evidence="11">The sequence shown here is derived from an EMBL/GenBank/DDBJ whole genome shotgun (WGS) entry which is preliminary data.</text>
</comment>
<evidence type="ECO:0000256" key="6">
    <source>
        <dbReference type="ARBA" id="ARBA00022753"/>
    </source>
</evidence>
<comment type="subcellular location">
    <subcellularLocation>
        <location evidence="1">Endosome membrane</location>
        <topology evidence="1">Multi-pass membrane protein</topology>
    </subcellularLocation>
    <subcellularLocation>
        <location evidence="2">Golgi apparatus membrane</location>
        <topology evidence="2">Multi-pass membrane protein</topology>
    </subcellularLocation>
</comment>
<gene>
    <name evidence="11" type="primary">TMN7</name>
    <name evidence="11" type="ORF">AAHA92_33331</name>
</gene>